<dbReference type="AlphaFoldDB" id="G0QZZ7"/>
<dbReference type="STRING" id="857967.G0QZZ7"/>
<dbReference type="SUPFAM" id="SSF47473">
    <property type="entry name" value="EF-hand"/>
    <property type="match status" value="1"/>
</dbReference>
<dbReference type="InterPro" id="IPR011992">
    <property type="entry name" value="EF-hand-dom_pair"/>
</dbReference>
<dbReference type="GeneID" id="14905311"/>
<protein>
    <recommendedName>
        <fullName evidence="3">EF-hand domain-containing protein</fullName>
    </recommendedName>
</protein>
<evidence type="ECO:0000313" key="2">
    <source>
        <dbReference type="Proteomes" id="UP000008983"/>
    </source>
</evidence>
<dbReference type="Proteomes" id="UP000008983">
    <property type="component" value="Unassembled WGS sequence"/>
</dbReference>
<keyword evidence="2" id="KW-1185">Reference proteome</keyword>
<dbReference type="OrthoDB" id="286463at2759"/>
<dbReference type="eggNOG" id="ENOG502SUHM">
    <property type="taxonomic scope" value="Eukaryota"/>
</dbReference>
<sequence length="136" mass="16063">MKDILMTAQTLGLDEKYSLVFKILTQIQEHYEQEQEQNNRLGTFDFETFILYLTQYLGNTVTQEGRESLFSILDKKSRNFVTKDELKQTADELRYNIGDQEIEEIVQNVAGFGQQGFNFEKFDKYVARKVERKNIK</sequence>
<proteinExistence type="predicted"/>
<dbReference type="EMBL" id="GL984173">
    <property type="protein sequence ID" value="EGR29207.1"/>
    <property type="molecule type" value="Genomic_DNA"/>
</dbReference>
<name>G0QZZ7_ICHMU</name>
<evidence type="ECO:0000313" key="1">
    <source>
        <dbReference type="EMBL" id="EGR29207.1"/>
    </source>
</evidence>
<gene>
    <name evidence="1" type="ORF">IMG5_160870</name>
</gene>
<evidence type="ECO:0008006" key="3">
    <source>
        <dbReference type="Google" id="ProtNLM"/>
    </source>
</evidence>
<reference evidence="1 2" key="1">
    <citation type="submission" date="2011-07" db="EMBL/GenBank/DDBJ databases">
        <authorList>
            <person name="Coyne R."/>
            <person name="Brami D."/>
            <person name="Johnson J."/>
            <person name="Hostetler J."/>
            <person name="Hannick L."/>
            <person name="Clark T."/>
            <person name="Cassidy-Hanley D."/>
            <person name="Inman J."/>
        </authorList>
    </citation>
    <scope>NUCLEOTIDE SEQUENCE [LARGE SCALE GENOMIC DNA]</scope>
    <source>
        <strain evidence="1 2">G5</strain>
    </source>
</reference>
<dbReference type="Gene3D" id="1.10.238.10">
    <property type="entry name" value="EF-hand"/>
    <property type="match status" value="1"/>
</dbReference>
<dbReference type="InParanoid" id="G0QZZ7"/>
<dbReference type="RefSeq" id="XP_004030443.1">
    <property type="nucleotide sequence ID" value="XM_004030395.1"/>
</dbReference>
<organism evidence="1 2">
    <name type="scientific">Ichthyophthirius multifiliis</name>
    <name type="common">White spot disease agent</name>
    <name type="synonym">Ich</name>
    <dbReference type="NCBI Taxonomy" id="5932"/>
    <lineage>
        <taxon>Eukaryota</taxon>
        <taxon>Sar</taxon>
        <taxon>Alveolata</taxon>
        <taxon>Ciliophora</taxon>
        <taxon>Intramacronucleata</taxon>
        <taxon>Oligohymenophorea</taxon>
        <taxon>Hymenostomatida</taxon>
        <taxon>Ophryoglenina</taxon>
        <taxon>Ichthyophthirius</taxon>
    </lineage>
</organism>
<accession>G0QZZ7</accession>